<dbReference type="Gene3D" id="3.30.70.270">
    <property type="match status" value="1"/>
</dbReference>
<dbReference type="GO" id="GO:0004519">
    <property type="term" value="F:endonuclease activity"/>
    <property type="evidence" value="ECO:0007669"/>
    <property type="project" value="UniProtKB-KW"/>
</dbReference>
<keyword evidence="3" id="KW-0548">Nucleotidyltransferase</keyword>
<evidence type="ECO:0000256" key="6">
    <source>
        <dbReference type="ARBA" id="ARBA00022801"/>
    </source>
</evidence>
<evidence type="ECO:0000256" key="4">
    <source>
        <dbReference type="ARBA" id="ARBA00022722"/>
    </source>
</evidence>
<keyword evidence="2" id="KW-0808">Transferase</keyword>
<dbReference type="InterPro" id="IPR001584">
    <property type="entry name" value="Integrase_cat-core"/>
</dbReference>
<dbReference type="Gene3D" id="3.30.420.10">
    <property type="entry name" value="Ribonuclease H-like superfamily/Ribonuclease H"/>
    <property type="match status" value="1"/>
</dbReference>
<dbReference type="AlphaFoldDB" id="A0A6S7I6E6"/>
<dbReference type="InterPro" id="IPR036397">
    <property type="entry name" value="RNaseH_sf"/>
</dbReference>
<dbReference type="GO" id="GO:0006508">
    <property type="term" value="P:proteolysis"/>
    <property type="evidence" value="ECO:0007669"/>
    <property type="project" value="UniProtKB-KW"/>
</dbReference>
<evidence type="ECO:0000259" key="9">
    <source>
        <dbReference type="PROSITE" id="PS50994"/>
    </source>
</evidence>
<dbReference type="GO" id="GO:0015074">
    <property type="term" value="P:DNA integration"/>
    <property type="evidence" value="ECO:0007669"/>
    <property type="project" value="InterPro"/>
</dbReference>
<dbReference type="InterPro" id="IPR043128">
    <property type="entry name" value="Rev_trsase/Diguanyl_cyclase"/>
</dbReference>
<accession>A0A6S7I6E6</accession>
<reference evidence="10" key="1">
    <citation type="submission" date="2020-04" db="EMBL/GenBank/DDBJ databases">
        <authorList>
            <person name="Alioto T."/>
            <person name="Alioto T."/>
            <person name="Gomez Garrido J."/>
        </authorList>
    </citation>
    <scope>NUCLEOTIDE SEQUENCE</scope>
    <source>
        <strain evidence="10">A484AB</strain>
    </source>
</reference>
<evidence type="ECO:0000259" key="8">
    <source>
        <dbReference type="PROSITE" id="PS50878"/>
    </source>
</evidence>
<keyword evidence="6" id="KW-0378">Hydrolase</keyword>
<keyword evidence="11" id="KW-1185">Reference proteome</keyword>
<dbReference type="FunFam" id="3.10.10.10:FF:000002">
    <property type="entry name" value="Retrovirus-related Pol polyprotein from transposon 17.6-like protein"/>
    <property type="match status" value="1"/>
</dbReference>
<evidence type="ECO:0000256" key="7">
    <source>
        <dbReference type="ARBA" id="ARBA00022918"/>
    </source>
</evidence>
<name>A0A6S7I6E6_PARCT</name>
<dbReference type="GO" id="GO:0003676">
    <property type="term" value="F:nucleic acid binding"/>
    <property type="evidence" value="ECO:0007669"/>
    <property type="project" value="InterPro"/>
</dbReference>
<gene>
    <name evidence="10" type="ORF">PACLA_8A004797</name>
</gene>
<comment type="caution">
    <text evidence="10">The sequence shown here is derived from an EMBL/GenBank/DDBJ whole genome shotgun (WGS) entry which is preliminary data.</text>
</comment>
<dbReference type="SUPFAM" id="SSF56672">
    <property type="entry name" value="DNA/RNA polymerases"/>
    <property type="match status" value="1"/>
</dbReference>
<keyword evidence="5" id="KW-0255">Endonuclease</keyword>
<evidence type="ECO:0000256" key="5">
    <source>
        <dbReference type="ARBA" id="ARBA00022759"/>
    </source>
</evidence>
<dbReference type="InterPro" id="IPR043502">
    <property type="entry name" value="DNA/RNA_pol_sf"/>
</dbReference>
<dbReference type="PANTHER" id="PTHR37984:SF5">
    <property type="entry name" value="PROTEIN NYNRIN-LIKE"/>
    <property type="match status" value="1"/>
</dbReference>
<keyword evidence="1" id="KW-0645">Protease</keyword>
<dbReference type="Gene3D" id="3.10.10.10">
    <property type="entry name" value="HIV Type 1 Reverse Transcriptase, subunit A, domain 1"/>
    <property type="match status" value="1"/>
</dbReference>
<dbReference type="PROSITE" id="PS50878">
    <property type="entry name" value="RT_POL"/>
    <property type="match status" value="1"/>
</dbReference>
<protein>
    <submittedName>
        <fullName evidence="10">Retrovirus-related Pol poly from transposon</fullName>
    </submittedName>
</protein>
<keyword evidence="7" id="KW-0695">RNA-directed DNA polymerase</keyword>
<evidence type="ECO:0000256" key="3">
    <source>
        <dbReference type="ARBA" id="ARBA00022695"/>
    </source>
</evidence>
<dbReference type="GO" id="GO:0003964">
    <property type="term" value="F:RNA-directed DNA polymerase activity"/>
    <property type="evidence" value="ECO:0007669"/>
    <property type="project" value="UniProtKB-KW"/>
</dbReference>
<proteinExistence type="predicted"/>
<evidence type="ECO:0000313" key="10">
    <source>
        <dbReference type="EMBL" id="CAB4012519.1"/>
    </source>
</evidence>
<keyword evidence="4" id="KW-0540">Nuclease</keyword>
<dbReference type="InterPro" id="IPR012337">
    <property type="entry name" value="RNaseH-like_sf"/>
</dbReference>
<feature type="domain" description="Integrase catalytic" evidence="9">
    <location>
        <begin position="229"/>
        <end position="317"/>
    </location>
</feature>
<evidence type="ECO:0000256" key="2">
    <source>
        <dbReference type="ARBA" id="ARBA00022679"/>
    </source>
</evidence>
<evidence type="ECO:0000256" key="1">
    <source>
        <dbReference type="ARBA" id="ARBA00022670"/>
    </source>
</evidence>
<dbReference type="PROSITE" id="PS50994">
    <property type="entry name" value="INTEGRASE"/>
    <property type="match status" value="1"/>
</dbReference>
<dbReference type="FunFam" id="3.10.10.10:FF:000007">
    <property type="entry name" value="Retrovirus-related Pol polyprotein from transposon 17.6-like Protein"/>
    <property type="match status" value="1"/>
</dbReference>
<dbReference type="Pfam" id="PF00078">
    <property type="entry name" value="RVT_1"/>
    <property type="match status" value="1"/>
</dbReference>
<dbReference type="CDD" id="cd01647">
    <property type="entry name" value="RT_LTR"/>
    <property type="match status" value="1"/>
</dbReference>
<organism evidence="10 11">
    <name type="scientific">Paramuricea clavata</name>
    <name type="common">Red gorgonian</name>
    <name type="synonym">Violescent sea-whip</name>
    <dbReference type="NCBI Taxonomy" id="317549"/>
    <lineage>
        <taxon>Eukaryota</taxon>
        <taxon>Metazoa</taxon>
        <taxon>Cnidaria</taxon>
        <taxon>Anthozoa</taxon>
        <taxon>Octocorallia</taxon>
        <taxon>Malacalcyonacea</taxon>
        <taxon>Plexauridae</taxon>
        <taxon>Paramuricea</taxon>
    </lineage>
</organism>
<dbReference type="GO" id="GO:0008233">
    <property type="term" value="F:peptidase activity"/>
    <property type="evidence" value="ECO:0007669"/>
    <property type="project" value="UniProtKB-KW"/>
</dbReference>
<dbReference type="InterPro" id="IPR000477">
    <property type="entry name" value="RT_dom"/>
</dbReference>
<feature type="domain" description="Reverse transcriptase" evidence="8">
    <location>
        <begin position="42"/>
        <end position="221"/>
    </location>
</feature>
<sequence length="419" mass="48307">IGRTDIVKHQIITGSAKPIKQPPRRLPLAKRDVACQAVDKMLKDGVIEPSTSPWSSPVVLVAKKNGNLRFCVDYRKLNDATIKDSYPLPRIDDTLDALGGSQWFSTLDLKSGYWQVAMDPADKEKTAFSIGGGLWHFRVMPFGLCNAPATFERLMDHVLAGLPWNICLVYLDDIIVHGRTFSEQLENLRKVFACLRKANLKLSPEKCNLFRREVKYLGHIISFEICKRGNHRTDILESSDTTESLSRKVCRNRYLLVVMDYFSKWPEAYALQNQEAKTVATVIVNEFVCRFGVPLELHSDQGTNFESAVFQEMCSLLVYERPDPEVVESYSTYVRELQENLQVTHDFARKYIDQSFESMRKRYDVDSSACIFNEGDQVWLYNPRKKKGRSVKLMRPWEGPKLAKMNQHEKEQRSTYQTW</sequence>
<dbReference type="InterPro" id="IPR050951">
    <property type="entry name" value="Retrovirus_Pol_polyprotein"/>
</dbReference>
<dbReference type="Proteomes" id="UP001152795">
    <property type="component" value="Unassembled WGS sequence"/>
</dbReference>
<feature type="non-terminal residue" evidence="10">
    <location>
        <position position="419"/>
    </location>
</feature>
<dbReference type="EMBL" id="CACRXK020007541">
    <property type="protein sequence ID" value="CAB4012519.1"/>
    <property type="molecule type" value="Genomic_DNA"/>
</dbReference>
<dbReference type="SUPFAM" id="SSF53098">
    <property type="entry name" value="Ribonuclease H-like"/>
    <property type="match status" value="1"/>
</dbReference>
<dbReference type="PANTHER" id="PTHR37984">
    <property type="entry name" value="PROTEIN CBG26694"/>
    <property type="match status" value="1"/>
</dbReference>
<dbReference type="OrthoDB" id="5990438at2759"/>
<evidence type="ECO:0000313" key="11">
    <source>
        <dbReference type="Proteomes" id="UP001152795"/>
    </source>
</evidence>
<dbReference type="Pfam" id="PF00665">
    <property type="entry name" value="rve"/>
    <property type="match status" value="1"/>
</dbReference>